<feature type="region of interest" description="Disordered" evidence="1">
    <location>
        <begin position="55"/>
        <end position="165"/>
    </location>
</feature>
<keyword evidence="2" id="KW-0472">Membrane</keyword>
<dbReference type="RefSeq" id="WP_268918023.1">
    <property type="nucleotide sequence ID" value="NZ_JAPTMY010000027.1"/>
</dbReference>
<evidence type="ECO:0000256" key="1">
    <source>
        <dbReference type="SAM" id="MobiDB-lite"/>
    </source>
</evidence>
<accession>A0ABT4IBC4</accession>
<evidence type="ECO:0000313" key="4">
    <source>
        <dbReference type="Proteomes" id="UP001072034"/>
    </source>
</evidence>
<proteinExistence type="predicted"/>
<evidence type="ECO:0000313" key="3">
    <source>
        <dbReference type="EMBL" id="MCZ0858664.1"/>
    </source>
</evidence>
<keyword evidence="2" id="KW-1133">Transmembrane helix</keyword>
<dbReference type="EMBL" id="JAPTMY010000027">
    <property type="protein sequence ID" value="MCZ0858664.1"/>
    <property type="molecule type" value="Genomic_DNA"/>
</dbReference>
<organism evidence="3 4">
    <name type="scientific">Actinomyces israelii</name>
    <dbReference type="NCBI Taxonomy" id="1659"/>
    <lineage>
        <taxon>Bacteria</taxon>
        <taxon>Bacillati</taxon>
        <taxon>Actinomycetota</taxon>
        <taxon>Actinomycetes</taxon>
        <taxon>Actinomycetales</taxon>
        <taxon>Actinomycetaceae</taxon>
        <taxon>Actinomyces</taxon>
    </lineage>
</organism>
<feature type="transmembrane region" description="Helical" evidence="2">
    <location>
        <begin position="178"/>
        <end position="198"/>
    </location>
</feature>
<dbReference type="Proteomes" id="UP001072034">
    <property type="component" value="Unassembled WGS sequence"/>
</dbReference>
<feature type="compositionally biased region" description="Basic residues" evidence="1">
    <location>
        <begin position="1"/>
        <end position="10"/>
    </location>
</feature>
<evidence type="ECO:0000256" key="2">
    <source>
        <dbReference type="SAM" id="Phobius"/>
    </source>
</evidence>
<name>A0ABT4IBC4_9ACTO</name>
<feature type="compositionally biased region" description="Basic and acidic residues" evidence="1">
    <location>
        <begin position="81"/>
        <end position="94"/>
    </location>
</feature>
<comment type="caution">
    <text evidence="3">The sequence shown here is derived from an EMBL/GenBank/DDBJ whole genome shotgun (WGS) entry which is preliminary data.</text>
</comment>
<feature type="compositionally biased region" description="Basic and acidic residues" evidence="1">
    <location>
        <begin position="56"/>
        <end position="67"/>
    </location>
</feature>
<gene>
    <name evidence="3" type="ORF">OHJ16_11495</name>
</gene>
<feature type="compositionally biased region" description="Low complexity" evidence="1">
    <location>
        <begin position="98"/>
        <end position="153"/>
    </location>
</feature>
<feature type="compositionally biased region" description="Low complexity" evidence="1">
    <location>
        <begin position="350"/>
        <end position="366"/>
    </location>
</feature>
<reference evidence="3" key="1">
    <citation type="submission" date="2022-10" db="EMBL/GenBank/DDBJ databases">
        <title>Genome sequence of Actinomyces israelii ATCC 10048.</title>
        <authorList>
            <person name="Watt R.M."/>
            <person name="Tong W.M."/>
        </authorList>
    </citation>
    <scope>NUCLEOTIDE SEQUENCE</scope>
    <source>
        <strain evidence="3">ATCC 10048</strain>
    </source>
</reference>
<feature type="region of interest" description="Disordered" evidence="1">
    <location>
        <begin position="1"/>
        <end position="21"/>
    </location>
</feature>
<keyword evidence="2" id="KW-0812">Transmembrane</keyword>
<protein>
    <submittedName>
        <fullName evidence="3">Anti-sigma factor</fullName>
    </submittedName>
</protein>
<sequence>MTGRNRHHRSRDPFAAYPRAAGSRWDEDALAMSDEALALLGASLEPVEPPASLRAELLERIRPKEGAADPAADGTAASGERTAESAESAGDRGASKRGTAGTTARNAAAGSATAGPDPRSAGPRSGSAGPRSAPAGAPSRSAGPESAPAAAEAPAEHAADRQGAVVPLRPRRRRWLTAGLRVAAVVVLLAVGIGVGRWTAPRPAAPAPTDGYARMEDYAHLNQAQDVQRVTDTMPDGHIATLTWSQGMSMTALSLPDELLEAAADSSLQVWLRKGEDVSSLGLYDPASGAGFAFLDLMPEEGEQVFITQEPAGGSERPTGEALVTFDVNVDGTTTRGSSTPSDPAPTPSGRPGSSGSATSPAAPSGHQPAKPTGKATA</sequence>
<feature type="compositionally biased region" description="Low complexity" evidence="1">
    <location>
        <begin position="68"/>
        <end position="77"/>
    </location>
</feature>
<keyword evidence="4" id="KW-1185">Reference proteome</keyword>
<feature type="region of interest" description="Disordered" evidence="1">
    <location>
        <begin position="327"/>
        <end position="378"/>
    </location>
</feature>